<dbReference type="WBParaSite" id="JU765_v2.g3502.t1">
    <property type="protein sequence ID" value="JU765_v2.g3502.t1"/>
    <property type="gene ID" value="JU765_v2.g3502"/>
</dbReference>
<dbReference type="Proteomes" id="UP000887576">
    <property type="component" value="Unplaced"/>
</dbReference>
<reference evidence="2" key="1">
    <citation type="submission" date="2022-11" db="UniProtKB">
        <authorList>
            <consortium name="WormBaseParasite"/>
        </authorList>
    </citation>
    <scope>IDENTIFICATION</scope>
</reference>
<accession>A0AC34R4M5</accession>
<protein>
    <submittedName>
        <fullName evidence="2">Serpentine receptor class gamma</fullName>
    </submittedName>
</protein>
<proteinExistence type="predicted"/>
<name>A0AC34R4M5_9BILA</name>
<sequence length="113" mass="13172">MVSQFTAGILSLFFNFYVAAKLFLNRNLRSDKNVTKQEAKLVIFTFMNFICQLSLVIFEICLISFKDPNILEFLYNAFDFITDFSALAPAYFMLIVNRKLRQHLAETFCLKTT</sequence>
<evidence type="ECO:0000313" key="1">
    <source>
        <dbReference type="Proteomes" id="UP000887576"/>
    </source>
</evidence>
<evidence type="ECO:0000313" key="2">
    <source>
        <dbReference type="WBParaSite" id="JU765_v2.g3502.t1"/>
    </source>
</evidence>
<organism evidence="1 2">
    <name type="scientific">Panagrolaimus sp. JU765</name>
    <dbReference type="NCBI Taxonomy" id="591449"/>
    <lineage>
        <taxon>Eukaryota</taxon>
        <taxon>Metazoa</taxon>
        <taxon>Ecdysozoa</taxon>
        <taxon>Nematoda</taxon>
        <taxon>Chromadorea</taxon>
        <taxon>Rhabditida</taxon>
        <taxon>Tylenchina</taxon>
        <taxon>Panagrolaimomorpha</taxon>
        <taxon>Panagrolaimoidea</taxon>
        <taxon>Panagrolaimidae</taxon>
        <taxon>Panagrolaimus</taxon>
    </lineage>
</organism>